<feature type="region of interest" description="Disordered" evidence="1">
    <location>
        <begin position="1"/>
        <end position="30"/>
    </location>
</feature>
<proteinExistence type="predicted"/>
<evidence type="ECO:0000313" key="3">
    <source>
        <dbReference type="Proteomes" id="UP001283361"/>
    </source>
</evidence>
<comment type="caution">
    <text evidence="2">The sequence shown here is derived from an EMBL/GenBank/DDBJ whole genome shotgun (WGS) entry which is preliminary data.</text>
</comment>
<evidence type="ECO:0000256" key="1">
    <source>
        <dbReference type="SAM" id="MobiDB-lite"/>
    </source>
</evidence>
<keyword evidence="3" id="KW-1185">Reference proteome</keyword>
<name>A0AAE0Y9Z5_9GAST</name>
<accession>A0AAE0Y9Z5</accession>
<evidence type="ECO:0000313" key="2">
    <source>
        <dbReference type="EMBL" id="KAK3738075.1"/>
    </source>
</evidence>
<sequence length="88" mass="9544">MQGKQSGVRRPSGHGNCPRADLLVGHDTSEKVRPKAFPATTSMVQSCHKFPVHSSGHSATAAHDEIKMPVDVEMLNNFTFQSLLSARS</sequence>
<protein>
    <submittedName>
        <fullName evidence="2">Uncharacterized protein</fullName>
    </submittedName>
</protein>
<dbReference type="AlphaFoldDB" id="A0AAE0Y9Z5"/>
<gene>
    <name evidence="2" type="ORF">RRG08_064977</name>
</gene>
<organism evidence="2 3">
    <name type="scientific">Elysia crispata</name>
    <name type="common">lettuce slug</name>
    <dbReference type="NCBI Taxonomy" id="231223"/>
    <lineage>
        <taxon>Eukaryota</taxon>
        <taxon>Metazoa</taxon>
        <taxon>Spiralia</taxon>
        <taxon>Lophotrochozoa</taxon>
        <taxon>Mollusca</taxon>
        <taxon>Gastropoda</taxon>
        <taxon>Heterobranchia</taxon>
        <taxon>Euthyneura</taxon>
        <taxon>Panpulmonata</taxon>
        <taxon>Sacoglossa</taxon>
        <taxon>Placobranchoidea</taxon>
        <taxon>Plakobranchidae</taxon>
        <taxon>Elysia</taxon>
    </lineage>
</organism>
<dbReference type="EMBL" id="JAWDGP010006604">
    <property type="protein sequence ID" value="KAK3738075.1"/>
    <property type="molecule type" value="Genomic_DNA"/>
</dbReference>
<reference evidence="2" key="1">
    <citation type="journal article" date="2023" name="G3 (Bethesda)">
        <title>A reference genome for the long-term kleptoplast-retaining sea slug Elysia crispata morphotype clarki.</title>
        <authorList>
            <person name="Eastman K.E."/>
            <person name="Pendleton A.L."/>
            <person name="Shaikh M.A."/>
            <person name="Suttiyut T."/>
            <person name="Ogas R."/>
            <person name="Tomko P."/>
            <person name="Gavelis G."/>
            <person name="Widhalm J.R."/>
            <person name="Wisecaver J.H."/>
        </authorList>
    </citation>
    <scope>NUCLEOTIDE SEQUENCE</scope>
    <source>
        <strain evidence="2">ECLA1</strain>
    </source>
</reference>
<dbReference type="Proteomes" id="UP001283361">
    <property type="component" value="Unassembled WGS sequence"/>
</dbReference>